<dbReference type="EMBL" id="LAZR01020917">
    <property type="protein sequence ID" value="KKL87148.1"/>
    <property type="molecule type" value="Genomic_DNA"/>
</dbReference>
<gene>
    <name evidence="1" type="ORF">LCGC14_1937610</name>
</gene>
<accession>A0A0F9FLJ2</accession>
<dbReference type="AlphaFoldDB" id="A0A0F9FLJ2"/>
<sequence>MANPEFKFGPTTLAFPELLSGYQAPPRYTKTMNVSDGSVLEAVVHNIFRQGQIELVQFDDRPFFLSLHAWWAHAGQGKQYAFAFDSAKKVNTLLDGSAAAGQAVVPVTSTTGIAVDSEYLLRKEDSSDREIVEVQSVSAGVSFTAKANLVYTYAAGDLCRDPDYFPKVRSIDDRLPVVENAGKTFTLVHQFREDSE</sequence>
<organism evidence="1">
    <name type="scientific">marine sediment metagenome</name>
    <dbReference type="NCBI Taxonomy" id="412755"/>
    <lineage>
        <taxon>unclassified sequences</taxon>
        <taxon>metagenomes</taxon>
        <taxon>ecological metagenomes</taxon>
    </lineage>
</organism>
<name>A0A0F9FLJ2_9ZZZZ</name>
<reference evidence="1" key="1">
    <citation type="journal article" date="2015" name="Nature">
        <title>Complex archaea that bridge the gap between prokaryotes and eukaryotes.</title>
        <authorList>
            <person name="Spang A."/>
            <person name="Saw J.H."/>
            <person name="Jorgensen S.L."/>
            <person name="Zaremba-Niedzwiedzka K."/>
            <person name="Martijn J."/>
            <person name="Lind A.E."/>
            <person name="van Eijk R."/>
            <person name="Schleper C."/>
            <person name="Guy L."/>
            <person name="Ettema T.J."/>
        </authorList>
    </citation>
    <scope>NUCLEOTIDE SEQUENCE</scope>
</reference>
<evidence type="ECO:0000313" key="1">
    <source>
        <dbReference type="EMBL" id="KKL87148.1"/>
    </source>
</evidence>
<comment type="caution">
    <text evidence="1">The sequence shown here is derived from an EMBL/GenBank/DDBJ whole genome shotgun (WGS) entry which is preliminary data.</text>
</comment>
<proteinExistence type="predicted"/>
<protein>
    <submittedName>
        <fullName evidence="1">Uncharacterized protein</fullName>
    </submittedName>
</protein>